<dbReference type="GO" id="GO:0005952">
    <property type="term" value="C:cAMP-dependent protein kinase complex"/>
    <property type="evidence" value="ECO:0007669"/>
    <property type="project" value="TreeGrafter"/>
</dbReference>
<gene>
    <name evidence="10" type="primary">Contig18162.g19304</name>
    <name evidence="10" type="ORF">STYLEM_12312</name>
</gene>
<dbReference type="GO" id="GO:0005524">
    <property type="term" value="F:ATP binding"/>
    <property type="evidence" value="ECO:0007669"/>
    <property type="project" value="UniProtKB-UniRule"/>
</dbReference>
<evidence type="ECO:0000313" key="10">
    <source>
        <dbReference type="EMBL" id="CDW83270.1"/>
    </source>
</evidence>
<evidence type="ECO:0000256" key="5">
    <source>
        <dbReference type="ARBA" id="ARBA00022840"/>
    </source>
</evidence>
<dbReference type="PROSITE" id="PS51757">
    <property type="entry name" value="TH1"/>
    <property type="match status" value="1"/>
</dbReference>
<feature type="domain" description="Protein kinase" evidence="7">
    <location>
        <begin position="229"/>
        <end position="499"/>
    </location>
</feature>
<dbReference type="InterPro" id="IPR010926">
    <property type="entry name" value="Myosin_TH1"/>
</dbReference>
<protein>
    <submittedName>
        <fullName evidence="10">Protein kinase domain containing protein</fullName>
    </submittedName>
</protein>
<dbReference type="GO" id="GO:0003774">
    <property type="term" value="F:cytoskeletal motor activity"/>
    <property type="evidence" value="ECO:0007669"/>
    <property type="project" value="InterPro"/>
</dbReference>
<name>A0A078ALP1_STYLE</name>
<dbReference type="FunFam" id="1.10.510.10:FF:000008">
    <property type="entry name" value="Non-specific serine/threonine protein kinase"/>
    <property type="match status" value="1"/>
</dbReference>
<evidence type="ECO:0000256" key="2">
    <source>
        <dbReference type="ARBA" id="ARBA00022679"/>
    </source>
</evidence>
<dbReference type="InterPro" id="IPR008271">
    <property type="entry name" value="Ser/Thr_kinase_AS"/>
</dbReference>
<dbReference type="PROSITE" id="PS51285">
    <property type="entry name" value="AGC_KINASE_CTER"/>
    <property type="match status" value="1"/>
</dbReference>
<dbReference type="SUPFAM" id="SSF56112">
    <property type="entry name" value="Protein kinase-like (PK-like)"/>
    <property type="match status" value="1"/>
</dbReference>
<dbReference type="InterPro" id="IPR011009">
    <property type="entry name" value="Kinase-like_dom_sf"/>
</dbReference>
<dbReference type="EMBL" id="CCKQ01011701">
    <property type="protein sequence ID" value="CDW83270.1"/>
    <property type="molecule type" value="Genomic_DNA"/>
</dbReference>
<dbReference type="GO" id="GO:0004691">
    <property type="term" value="F:cAMP-dependent protein kinase activity"/>
    <property type="evidence" value="ECO:0007669"/>
    <property type="project" value="TreeGrafter"/>
</dbReference>
<evidence type="ECO:0000256" key="6">
    <source>
        <dbReference type="PROSITE-ProRule" id="PRU10141"/>
    </source>
</evidence>
<dbReference type="AlphaFoldDB" id="A0A078ALP1"/>
<evidence type="ECO:0000259" key="7">
    <source>
        <dbReference type="PROSITE" id="PS50011"/>
    </source>
</evidence>
<dbReference type="CDD" id="cd05123">
    <property type="entry name" value="STKc_AGC"/>
    <property type="match status" value="1"/>
</dbReference>
<evidence type="ECO:0000259" key="8">
    <source>
        <dbReference type="PROSITE" id="PS51285"/>
    </source>
</evidence>
<dbReference type="PANTHER" id="PTHR24353">
    <property type="entry name" value="CYCLIC NUCLEOTIDE-DEPENDENT PROTEIN KINASE"/>
    <property type="match status" value="1"/>
</dbReference>
<keyword evidence="3 6" id="KW-0547">Nucleotide-binding</keyword>
<dbReference type="SMART" id="SM00220">
    <property type="entry name" value="S_TKc"/>
    <property type="match status" value="1"/>
</dbReference>
<reference evidence="10 11" key="1">
    <citation type="submission" date="2014-06" db="EMBL/GenBank/DDBJ databases">
        <authorList>
            <person name="Swart Estienne"/>
        </authorList>
    </citation>
    <scope>NUCLEOTIDE SEQUENCE [LARGE SCALE GENOMIC DNA]</scope>
    <source>
        <strain evidence="10 11">130c</strain>
    </source>
</reference>
<evidence type="ECO:0000256" key="3">
    <source>
        <dbReference type="ARBA" id="ARBA00022741"/>
    </source>
</evidence>
<evidence type="ECO:0000256" key="1">
    <source>
        <dbReference type="ARBA" id="ARBA00022527"/>
    </source>
</evidence>
<dbReference type="Proteomes" id="UP000039865">
    <property type="component" value="Unassembled WGS sequence"/>
</dbReference>
<accession>A0A078ALP1</accession>
<sequence>MEKANLPCIDVVNVKSMPDIMTELANEQLVYSNRVKKFNRFDWTQERIMIITNKRILNIKKQKIQRAIAIEKLVGVTKSVSEPTGEFVLHIKDEYDYRMRSDSRDQIIDIIRKLYQIKTVKNLAFYGVKPKALSEFTTSKKDLKKGLSRIPLEMARIKEENESEINFNIGDDDTEDFSNQMDERTSSYHQNSIPNFQIDKECSEILQGREKSSTLYSKRRDQETSLDDFTVKKVIGQGSFGKVFMVIHNSSGNIYAMKSIRKDVVIDSEQLENLRLEKHIMLCVEHPFIISMEYVFQRDFRIYFLMDFIKGGELYRQLALNKRLTEFHAKFYAAQVALALGYLHKSRIIYRDLKPENILINKDGYIKLADFGLAKMLGEQVANSFCGTPEYLCKHSFLNIFQAPEMINGSGHDHSLDWWTLGILIYEMIIGIPPFYNQNKHQMYYLIENGPIRWPSIDKHGFEVSSESQDLINKLLDKDKSKRLGKVNGVDDILSHPWFKELGSMEDLLQKKITAPYIPVIKQEDDTSNFDEKFQQLEVVESIIDQTKQQLIEQHKDDFETF</sequence>
<dbReference type="Gene3D" id="3.30.200.20">
    <property type="entry name" value="Phosphorylase Kinase, domain 1"/>
    <property type="match status" value="1"/>
</dbReference>
<keyword evidence="1" id="KW-0723">Serine/threonine-protein kinase</keyword>
<evidence type="ECO:0000259" key="9">
    <source>
        <dbReference type="PROSITE" id="PS51757"/>
    </source>
</evidence>
<keyword evidence="4 10" id="KW-0418">Kinase</keyword>
<dbReference type="Pfam" id="PF06017">
    <property type="entry name" value="Myosin_TH1"/>
    <property type="match status" value="1"/>
</dbReference>
<dbReference type="OrthoDB" id="10478004at2759"/>
<dbReference type="InterPro" id="IPR000719">
    <property type="entry name" value="Prot_kinase_dom"/>
</dbReference>
<dbReference type="PROSITE" id="PS00107">
    <property type="entry name" value="PROTEIN_KINASE_ATP"/>
    <property type="match status" value="1"/>
</dbReference>
<feature type="domain" description="AGC-kinase C-terminal" evidence="8">
    <location>
        <begin position="501"/>
        <end position="562"/>
    </location>
</feature>
<dbReference type="Pfam" id="PF00069">
    <property type="entry name" value="Pkinase"/>
    <property type="match status" value="1"/>
</dbReference>
<organism evidence="10 11">
    <name type="scientific">Stylonychia lemnae</name>
    <name type="common">Ciliate</name>
    <dbReference type="NCBI Taxonomy" id="5949"/>
    <lineage>
        <taxon>Eukaryota</taxon>
        <taxon>Sar</taxon>
        <taxon>Alveolata</taxon>
        <taxon>Ciliophora</taxon>
        <taxon>Intramacronucleata</taxon>
        <taxon>Spirotrichea</taxon>
        <taxon>Stichotrichia</taxon>
        <taxon>Sporadotrichida</taxon>
        <taxon>Oxytrichidae</taxon>
        <taxon>Stylonychinae</taxon>
        <taxon>Stylonychia</taxon>
    </lineage>
</organism>
<keyword evidence="11" id="KW-1185">Reference proteome</keyword>
<keyword evidence="5 6" id="KW-0067">ATP-binding</keyword>
<dbReference type="InterPro" id="IPR045270">
    <property type="entry name" value="STKc_AGC"/>
</dbReference>
<keyword evidence="2" id="KW-0808">Transferase</keyword>
<dbReference type="PROSITE" id="PS50011">
    <property type="entry name" value="PROTEIN_KINASE_DOM"/>
    <property type="match status" value="1"/>
</dbReference>
<dbReference type="InterPro" id="IPR000961">
    <property type="entry name" value="AGC-kinase_C"/>
</dbReference>
<dbReference type="GO" id="GO:0016459">
    <property type="term" value="C:myosin complex"/>
    <property type="evidence" value="ECO:0007669"/>
    <property type="project" value="InterPro"/>
</dbReference>
<feature type="binding site" evidence="6">
    <location>
        <position position="262"/>
    </location>
    <ligand>
        <name>ATP</name>
        <dbReference type="ChEBI" id="CHEBI:30616"/>
    </ligand>
</feature>
<dbReference type="InParanoid" id="A0A078ALP1"/>
<feature type="domain" description="TH1" evidence="9">
    <location>
        <begin position="1"/>
        <end position="171"/>
    </location>
</feature>
<dbReference type="PANTHER" id="PTHR24353:SF37">
    <property type="entry name" value="CAMP-DEPENDENT PROTEIN KINASE CATALYTIC SUBUNIT PRKX"/>
    <property type="match status" value="1"/>
</dbReference>
<evidence type="ECO:0000256" key="4">
    <source>
        <dbReference type="ARBA" id="ARBA00022777"/>
    </source>
</evidence>
<dbReference type="PROSITE" id="PS00108">
    <property type="entry name" value="PROTEIN_KINASE_ST"/>
    <property type="match status" value="1"/>
</dbReference>
<dbReference type="Gene3D" id="1.10.510.10">
    <property type="entry name" value="Transferase(Phosphotransferase) domain 1"/>
    <property type="match status" value="1"/>
</dbReference>
<proteinExistence type="predicted"/>
<dbReference type="InterPro" id="IPR017441">
    <property type="entry name" value="Protein_kinase_ATP_BS"/>
</dbReference>
<evidence type="ECO:0000313" key="11">
    <source>
        <dbReference type="Proteomes" id="UP000039865"/>
    </source>
</evidence>